<reference evidence="4" key="1">
    <citation type="submission" date="2017-02" db="UniProtKB">
        <authorList>
            <consortium name="WormBaseParasite"/>
        </authorList>
    </citation>
    <scope>IDENTIFICATION</scope>
</reference>
<dbReference type="OrthoDB" id="5811289at2759"/>
<evidence type="ECO:0000256" key="1">
    <source>
        <dbReference type="SAM" id="MobiDB-lite"/>
    </source>
</evidence>
<gene>
    <name evidence="2" type="ORF">EVEC_LOCUS4736</name>
</gene>
<reference evidence="2 3" key="2">
    <citation type="submission" date="2018-10" db="EMBL/GenBank/DDBJ databases">
        <authorList>
            <consortium name="Pathogen Informatics"/>
        </authorList>
    </citation>
    <scope>NUCLEOTIDE SEQUENCE [LARGE SCALE GENOMIC DNA]</scope>
</reference>
<dbReference type="EMBL" id="UXUI01007945">
    <property type="protein sequence ID" value="VDD89985.1"/>
    <property type="molecule type" value="Genomic_DNA"/>
</dbReference>
<keyword evidence="3" id="KW-1185">Reference proteome</keyword>
<organism evidence="4">
    <name type="scientific">Enterobius vermicularis</name>
    <name type="common">Human pinworm</name>
    <dbReference type="NCBI Taxonomy" id="51028"/>
    <lineage>
        <taxon>Eukaryota</taxon>
        <taxon>Metazoa</taxon>
        <taxon>Ecdysozoa</taxon>
        <taxon>Nematoda</taxon>
        <taxon>Chromadorea</taxon>
        <taxon>Rhabditida</taxon>
        <taxon>Spirurina</taxon>
        <taxon>Oxyuridomorpha</taxon>
        <taxon>Oxyuroidea</taxon>
        <taxon>Oxyuridae</taxon>
        <taxon>Enterobius</taxon>
    </lineage>
</organism>
<evidence type="ECO:0000313" key="3">
    <source>
        <dbReference type="Proteomes" id="UP000274131"/>
    </source>
</evidence>
<dbReference type="PANTHER" id="PTHR37976">
    <property type="entry name" value="PROTEIN CBG16927"/>
    <property type="match status" value="1"/>
</dbReference>
<evidence type="ECO:0000313" key="4">
    <source>
        <dbReference type="WBParaSite" id="EVEC_0000505201-mRNA-1"/>
    </source>
</evidence>
<proteinExistence type="predicted"/>
<feature type="region of interest" description="Disordered" evidence="1">
    <location>
        <begin position="1"/>
        <end position="21"/>
    </location>
</feature>
<accession>A0A0N4V4J5</accession>
<dbReference type="WBParaSite" id="EVEC_0000505201-mRNA-1">
    <property type="protein sequence ID" value="EVEC_0000505201-mRNA-1"/>
    <property type="gene ID" value="EVEC_0000505201"/>
</dbReference>
<sequence length="196" mass="21648">MTKDGKQKKFNNFTGPNPSELRIKFPSYKSPGAEFKQENDEQGRICFVMSGGTVEVLPPGLDGSKKYYVHLEVRFGIHGKPERCVNSDANGVYCDICSNAGQYQNFVKIFKSGAPAQCDSQGMPAGSYDDISLKVCLPNEHELLPLLDKKIPVVIAARLFDSPINNVTMNTLNDLLFVSKKGMIGCHYIYATATRT</sequence>
<protein>
    <submittedName>
        <fullName evidence="4">Peptidase A1 domain-containing protein</fullName>
    </submittedName>
</protein>
<dbReference type="AlphaFoldDB" id="A0A0N4V4J5"/>
<evidence type="ECO:0000313" key="2">
    <source>
        <dbReference type="EMBL" id="VDD89985.1"/>
    </source>
</evidence>
<dbReference type="Proteomes" id="UP000274131">
    <property type="component" value="Unassembled WGS sequence"/>
</dbReference>
<name>A0A0N4V4J5_ENTVE</name>
<dbReference type="PANTHER" id="PTHR37976:SF3">
    <property type="entry name" value="PROTEIN CBG16927"/>
    <property type="match status" value="1"/>
</dbReference>